<protein>
    <submittedName>
        <fullName evidence="2">Uncharacterized protein</fullName>
    </submittedName>
</protein>
<evidence type="ECO:0000313" key="2">
    <source>
        <dbReference type="EMBL" id="DAZ99857.1"/>
    </source>
</evidence>
<evidence type="ECO:0000256" key="1">
    <source>
        <dbReference type="SAM" id="MobiDB-lite"/>
    </source>
</evidence>
<evidence type="ECO:0000313" key="3">
    <source>
        <dbReference type="Proteomes" id="UP001146120"/>
    </source>
</evidence>
<accession>A0AAV2YYT2</accession>
<dbReference type="Proteomes" id="UP001146120">
    <property type="component" value="Unassembled WGS sequence"/>
</dbReference>
<proteinExistence type="predicted"/>
<dbReference type="AlphaFoldDB" id="A0AAV2YYT2"/>
<feature type="non-terminal residue" evidence="2">
    <location>
        <position position="561"/>
    </location>
</feature>
<keyword evidence="3" id="KW-1185">Reference proteome</keyword>
<comment type="caution">
    <text evidence="2">The sequence shown here is derived from an EMBL/GenBank/DDBJ whole genome shotgun (WGS) entry which is preliminary data.</text>
</comment>
<organism evidence="2 3">
    <name type="scientific">Lagenidium giganteum</name>
    <dbReference type="NCBI Taxonomy" id="4803"/>
    <lineage>
        <taxon>Eukaryota</taxon>
        <taxon>Sar</taxon>
        <taxon>Stramenopiles</taxon>
        <taxon>Oomycota</taxon>
        <taxon>Peronosporomycetes</taxon>
        <taxon>Pythiales</taxon>
        <taxon>Pythiaceae</taxon>
    </lineage>
</organism>
<dbReference type="EMBL" id="DAKRPA010000075">
    <property type="protein sequence ID" value="DAZ99857.1"/>
    <property type="molecule type" value="Genomic_DNA"/>
</dbReference>
<reference evidence="2" key="2">
    <citation type="journal article" date="2023" name="Microbiol Resour">
        <title>Decontamination and Annotation of the Draft Genome Sequence of the Oomycete Lagenidium giganteum ARSEF 373.</title>
        <authorList>
            <person name="Morgan W.R."/>
            <person name="Tartar A."/>
        </authorList>
    </citation>
    <scope>NUCLEOTIDE SEQUENCE</scope>
    <source>
        <strain evidence="2">ARSEF 373</strain>
    </source>
</reference>
<name>A0AAV2YYT2_9STRA</name>
<reference evidence="2" key="1">
    <citation type="submission" date="2022-11" db="EMBL/GenBank/DDBJ databases">
        <authorList>
            <person name="Morgan W.R."/>
            <person name="Tartar A."/>
        </authorList>
    </citation>
    <scope>NUCLEOTIDE SEQUENCE</scope>
    <source>
        <strain evidence="2">ARSEF 373</strain>
    </source>
</reference>
<gene>
    <name evidence="2" type="ORF">N0F65_008600</name>
</gene>
<feature type="region of interest" description="Disordered" evidence="1">
    <location>
        <begin position="542"/>
        <end position="561"/>
    </location>
</feature>
<sequence>MQKAITVAGKTVPSEMTEQQATQLFQIAMDRLPLVPSTRKRRITELSVQTVLCLAQATIEEQVAAIRKNVVEPKSRDVYHASAVRFVAWMHIYRLEMMTSTFSALLTATSAQPARAQMDVAINRNPEIAPIQFDLRDAKTLIGYNDSAIKGRVACIFLWSQAPSSLKHRGRERAMQGWESPLPFSVYHHLAKKMLASTGRGMLFGRAFMIMSWNLMLRAANTLAIIRTERVLCSDEERSIRRASTGSKTCTSRYMQIQYIPSDRKLFPGSRQYNRFNSVLDRALKQAEAEMHTRGMQLDAFGSHSIRKGAASYCSSGSTIAGWALGGVQDRYLRYESAGDMFVGRTVAGLPVNRPAFSTLPPHFKDSDSITLRYAIATCFPAAPTSIIRVVEYALASVVCHRAFLEDNTPENHPLKCSTLFTTPEMLDRLQAELDDDNTTAMVATGIPPHVEMIQSLEELKEANEINLRKLDHLMTPTEPVSHATLRRELDLHYRQILLAQQEQFANIMATPRTDTAQLPHSATSFPSICYRTAQYYPQHGNAERDERHRHNSPLGWHDAP</sequence>